<evidence type="ECO:0000313" key="5">
    <source>
        <dbReference type="Proteomes" id="UP000606044"/>
    </source>
</evidence>
<dbReference type="Pfam" id="PF24793">
    <property type="entry name" value="GINT1_N"/>
    <property type="match status" value="1"/>
</dbReference>
<proteinExistence type="predicted"/>
<sequence>MIGALYLKSERVAPRLRVGLMVDGDQVTAAAAAVIEHIEACDFAEIVLIVRQEGAQNRMERKRPFPARALRMLRNRAQRSRFAYAVYTTLDRWLARDPTIDPLRLVDTSISFQGIEILDVRPETKGFVQRFPEGIVEEIRKRDLDVLIRFGFNILHGSILTAARYGIWSYHHGDPEFYRGGPPQFWEMAERNPLSGAVLQVLDEQLDGGMVLEKGLFATDLSISLRRNRIQVFWGSAHFVIAKLKALHEHGFDHLVSRAVPPRPYAGKRPLYRTPTNREVMQWLAQTFWRKVSQRLRPRQLEHWMIAVRRAPGGDNGLAVNPQRRSADLSDFEFLPSPHGRVYADPYVFWRGERAFLFFENDSYGSDPAVISVAEIRQNGIAPAQVCLSTGQHLSFPQVFEWEGEIFMLPESIESGELALYRAVDFPLQWEKAHVLRRGNMVDAALWHEDGIWYLFATLVDLLSRATSLHLFTAESLEGPWVPHPENPLSNDVRSARGAGALFRRDGRLFRPSQDGSVTYGRALEFHEVDVMTPTAYSEHRVLTITPDDVPALDGAPATGIHTYHEARGIEVVDAKFLVPARQVM</sequence>
<protein>
    <recommendedName>
        <fullName evidence="3">Glucosamine inositolphosphorylceramide transferase 1 N-terminal domain-containing protein</fullName>
    </recommendedName>
</protein>
<keyword evidence="1" id="KW-0858">Xylan degradation</keyword>
<organism evidence="4 5">
    <name type="scientific">Azorhizobium oxalatiphilum</name>
    <dbReference type="NCBI Taxonomy" id="980631"/>
    <lineage>
        <taxon>Bacteria</taxon>
        <taxon>Pseudomonadati</taxon>
        <taxon>Pseudomonadota</taxon>
        <taxon>Alphaproteobacteria</taxon>
        <taxon>Hyphomicrobiales</taxon>
        <taxon>Xanthobacteraceae</taxon>
        <taxon>Azorhizobium</taxon>
    </lineage>
</organism>
<evidence type="ECO:0000313" key="4">
    <source>
        <dbReference type="EMBL" id="GGF72769.1"/>
    </source>
</evidence>
<evidence type="ECO:0000256" key="2">
    <source>
        <dbReference type="ARBA" id="ARBA00023277"/>
    </source>
</evidence>
<dbReference type="InterPro" id="IPR036477">
    <property type="entry name" value="Formyl_transf_N_sf"/>
</dbReference>
<dbReference type="InterPro" id="IPR023296">
    <property type="entry name" value="Glyco_hydro_beta-prop_sf"/>
</dbReference>
<dbReference type="GO" id="GO:0045493">
    <property type="term" value="P:xylan catabolic process"/>
    <property type="evidence" value="ECO:0007669"/>
    <property type="project" value="UniProtKB-KW"/>
</dbReference>
<accession>A0A917FE58</accession>
<comment type="caution">
    <text evidence="4">The sequence shown here is derived from an EMBL/GenBank/DDBJ whole genome shotgun (WGS) entry which is preliminary data.</text>
</comment>
<evidence type="ECO:0000259" key="3">
    <source>
        <dbReference type="Pfam" id="PF24793"/>
    </source>
</evidence>
<dbReference type="SUPFAM" id="SSF53328">
    <property type="entry name" value="Formyltransferase"/>
    <property type="match status" value="1"/>
</dbReference>
<reference evidence="4" key="2">
    <citation type="submission" date="2020-09" db="EMBL/GenBank/DDBJ databases">
        <authorList>
            <person name="Sun Q."/>
            <person name="Sedlacek I."/>
        </authorList>
    </citation>
    <scope>NUCLEOTIDE SEQUENCE</scope>
    <source>
        <strain evidence="4">CCM 7897</strain>
    </source>
</reference>
<gene>
    <name evidence="4" type="ORF">GCM10007301_35760</name>
</gene>
<dbReference type="SUPFAM" id="SSF75005">
    <property type="entry name" value="Arabinanase/levansucrase/invertase"/>
    <property type="match status" value="1"/>
</dbReference>
<keyword evidence="5" id="KW-1185">Reference proteome</keyword>
<dbReference type="Gene3D" id="2.115.10.20">
    <property type="entry name" value="Glycosyl hydrolase domain, family 43"/>
    <property type="match status" value="1"/>
</dbReference>
<dbReference type="RefSeq" id="WP_188581036.1">
    <property type="nucleotide sequence ID" value="NZ_BMCT01000005.1"/>
</dbReference>
<dbReference type="InterPro" id="IPR052176">
    <property type="entry name" value="Glycosyl_Hydrlase_43_Enz"/>
</dbReference>
<dbReference type="Proteomes" id="UP000606044">
    <property type="component" value="Unassembled WGS sequence"/>
</dbReference>
<feature type="domain" description="Glucosamine inositolphosphorylceramide transferase 1 N-terminal" evidence="3">
    <location>
        <begin position="342"/>
        <end position="542"/>
    </location>
</feature>
<dbReference type="PANTHER" id="PTHR43772:SF2">
    <property type="entry name" value="PUTATIVE (AFU_ORTHOLOGUE AFUA_2G04480)-RELATED"/>
    <property type="match status" value="1"/>
</dbReference>
<dbReference type="Gene3D" id="3.40.50.170">
    <property type="entry name" value="Formyl transferase, N-terminal domain"/>
    <property type="match status" value="1"/>
</dbReference>
<keyword evidence="1" id="KW-0624">Polysaccharide degradation</keyword>
<dbReference type="AlphaFoldDB" id="A0A917FE58"/>
<dbReference type="EMBL" id="BMCT01000005">
    <property type="protein sequence ID" value="GGF72769.1"/>
    <property type="molecule type" value="Genomic_DNA"/>
</dbReference>
<evidence type="ECO:0000256" key="1">
    <source>
        <dbReference type="ARBA" id="ARBA00022651"/>
    </source>
</evidence>
<dbReference type="InterPro" id="IPR056442">
    <property type="entry name" value="GINT1_N"/>
</dbReference>
<reference evidence="4" key="1">
    <citation type="journal article" date="2014" name="Int. J. Syst. Evol. Microbiol.">
        <title>Complete genome sequence of Corynebacterium casei LMG S-19264T (=DSM 44701T), isolated from a smear-ripened cheese.</title>
        <authorList>
            <consortium name="US DOE Joint Genome Institute (JGI-PGF)"/>
            <person name="Walter F."/>
            <person name="Albersmeier A."/>
            <person name="Kalinowski J."/>
            <person name="Ruckert C."/>
        </authorList>
    </citation>
    <scope>NUCLEOTIDE SEQUENCE</scope>
    <source>
        <strain evidence="4">CCM 7897</strain>
    </source>
</reference>
<keyword evidence="2" id="KW-0119">Carbohydrate metabolism</keyword>
<dbReference type="PANTHER" id="PTHR43772">
    <property type="entry name" value="ENDO-1,4-BETA-XYLANASE"/>
    <property type="match status" value="1"/>
</dbReference>
<name>A0A917FE58_9HYPH</name>